<dbReference type="KEGG" id="mdb:OVN18_05625"/>
<dbReference type="SUPFAM" id="SSF46785">
    <property type="entry name" value="Winged helix' DNA-binding domain"/>
    <property type="match status" value="1"/>
</dbReference>
<gene>
    <name evidence="3" type="ORF">OVN18_05625</name>
</gene>
<dbReference type="RefSeq" id="WP_267782546.1">
    <property type="nucleotide sequence ID" value="NZ_CP113089.1"/>
</dbReference>
<evidence type="ECO:0000256" key="1">
    <source>
        <dbReference type="ARBA" id="ARBA00006479"/>
    </source>
</evidence>
<protein>
    <submittedName>
        <fullName evidence="3">ROK family transcriptional regulator</fullName>
    </submittedName>
</protein>
<dbReference type="InterPro" id="IPR000600">
    <property type="entry name" value="ROK"/>
</dbReference>
<dbReference type="InterPro" id="IPR043129">
    <property type="entry name" value="ATPase_NBD"/>
</dbReference>
<dbReference type="InterPro" id="IPR000835">
    <property type="entry name" value="HTH_MarR-typ"/>
</dbReference>
<dbReference type="PANTHER" id="PTHR18964">
    <property type="entry name" value="ROK (REPRESSOR, ORF, KINASE) FAMILY"/>
    <property type="match status" value="1"/>
</dbReference>
<dbReference type="Pfam" id="PF12802">
    <property type="entry name" value="MarR_2"/>
    <property type="match status" value="1"/>
</dbReference>
<dbReference type="PANTHER" id="PTHR18964:SF149">
    <property type="entry name" value="BIFUNCTIONAL UDP-N-ACETYLGLUCOSAMINE 2-EPIMERASE_N-ACETYLMANNOSAMINE KINASE"/>
    <property type="match status" value="1"/>
</dbReference>
<comment type="similarity">
    <text evidence="1">Belongs to the ROK (NagC/XylR) family.</text>
</comment>
<dbReference type="InterPro" id="IPR036390">
    <property type="entry name" value="WH_DNA-bd_sf"/>
</dbReference>
<dbReference type="Proteomes" id="UP001164706">
    <property type="component" value="Chromosome"/>
</dbReference>
<dbReference type="Pfam" id="PF00480">
    <property type="entry name" value="ROK"/>
    <property type="match status" value="1"/>
</dbReference>
<keyword evidence="4" id="KW-1185">Reference proteome</keyword>
<dbReference type="EMBL" id="CP113089">
    <property type="protein sequence ID" value="WAB82480.1"/>
    <property type="molecule type" value="Genomic_DNA"/>
</dbReference>
<dbReference type="AlphaFoldDB" id="A0A9E8MMP8"/>
<reference evidence="3" key="1">
    <citation type="submission" date="2022-11" db="EMBL/GenBank/DDBJ databases">
        <title>Description of Microcella daejonensis nov. sp, isolated from riverside soil.</title>
        <authorList>
            <person name="Molina K.M."/>
            <person name="Kim S.B."/>
        </authorList>
    </citation>
    <scope>NUCLEOTIDE SEQUENCE</scope>
    <source>
        <strain evidence="3">MMS21-STM12</strain>
    </source>
</reference>
<dbReference type="Gene3D" id="3.30.420.40">
    <property type="match status" value="2"/>
</dbReference>
<proteinExistence type="inferred from homology"/>
<evidence type="ECO:0000313" key="3">
    <source>
        <dbReference type="EMBL" id="WAB82480.1"/>
    </source>
</evidence>
<dbReference type="InterPro" id="IPR036388">
    <property type="entry name" value="WH-like_DNA-bd_sf"/>
</dbReference>
<dbReference type="Gene3D" id="1.10.10.10">
    <property type="entry name" value="Winged helix-like DNA-binding domain superfamily/Winged helix DNA-binding domain"/>
    <property type="match status" value="1"/>
</dbReference>
<organism evidence="3 4">
    <name type="scientific">Microcella daejeonensis</name>
    <dbReference type="NCBI Taxonomy" id="2994971"/>
    <lineage>
        <taxon>Bacteria</taxon>
        <taxon>Bacillati</taxon>
        <taxon>Actinomycetota</taxon>
        <taxon>Actinomycetes</taxon>
        <taxon>Micrococcales</taxon>
        <taxon>Microbacteriaceae</taxon>
        <taxon>Microcella</taxon>
    </lineage>
</organism>
<name>A0A9E8MMP8_9MICO</name>
<dbReference type="SUPFAM" id="SSF53067">
    <property type="entry name" value="Actin-like ATPase domain"/>
    <property type="match status" value="1"/>
</dbReference>
<feature type="domain" description="HTH marR-type" evidence="2">
    <location>
        <begin position="14"/>
        <end position="60"/>
    </location>
</feature>
<evidence type="ECO:0000259" key="2">
    <source>
        <dbReference type="Pfam" id="PF12802"/>
    </source>
</evidence>
<sequence>MIDSSTQRRRNLSRVLRAVHVSGGSTRAELTRALRLNRSTIGDLVGALAEAGWVEERDDAPREGVGRPSPLVVPTARLLVAAVNPELDAVTVALVALGGRVVARTRIPAARPRPAEAVEIAAAAIEELAAAHPESTVVGVGVAVPGLVRTSDGLVRLAPDLHWTDEPLGEPLALRLGLPVAVGNDADLGGRAEVAFGAGAGARDLLYVNGGPSGIGGGLVVNGAAAAGSAGYAGEIGHIGLDPRGPLCACGATGCFEAIAGRASLLAALELTTADDDELERALTAAVAVEGHPVHAVLETHFTALAAALRTSVNLLNPERVVLGGHLAAVWDAVGAVRRGSVLRDALPVSAAETGVVSAALGSSRLLIGAAEIAWEAHLENPLAVRESAAVPSA</sequence>
<evidence type="ECO:0000313" key="4">
    <source>
        <dbReference type="Proteomes" id="UP001164706"/>
    </source>
</evidence>
<accession>A0A9E8MMP8</accession>